<dbReference type="PANTHER" id="PTHR15286">
    <property type="entry name" value="RAS-ASSOCIATING DOMAIN CONTAINING PROTEIN"/>
    <property type="match status" value="1"/>
</dbReference>
<dbReference type="Pfam" id="PF21712">
    <property type="entry name" value="RASSF8-10_RA"/>
    <property type="match status" value="1"/>
</dbReference>
<sequence length="425" mass="48052">MKSENYSLSSSSTDSKVVYNTDTSITESSFGMTHKLFILRDNSFHVCTSAGLLSFIWALDGMEIRVIVDGIERSVSGITNSTTCAQIIYALAHATGQKGRFVLIEKFRDTERSLAPLDRPLEMLKKRGTHSRYVTFLLKHLDEGPLSVAGETYLIDTDDRLENSQLKEPCFTSLVSSVPQGVHINGTDIEQNRGMASPTAVLPSMPEQSYRPVFQKISMQEVTVERIKNRPPPPAYHEVIEQRFTSLSKQNTPFSSLTPIQSADISINDQSRLINSVASQPINLDSGGVLIKKLSTNALEELIQDQSQIIDQQKAHLARLDLAVDNAQQREVIQLRRQQENLRAVLNPLREREWPNRLQHERTELQKITAAINEFKQKLDAITNEVKLRTEEGEELEYGILMLEDELKQLEDDINDAMWSELTNE</sequence>
<dbReference type="AlphaFoldDB" id="A0A0H5S7A6"/>
<dbReference type="WormBase" id="Bm4824">
    <property type="protein sequence ID" value="BM42412"/>
    <property type="gene ID" value="WBGene00225085"/>
</dbReference>
<dbReference type="Gene3D" id="3.10.20.90">
    <property type="entry name" value="Phosphatidylinositol 3-kinase Catalytic Subunit, Chain A, domain 1"/>
    <property type="match status" value="1"/>
</dbReference>
<evidence type="ECO:0000313" key="3">
    <source>
        <dbReference type="EMBL" id="CRZ24608.1"/>
    </source>
</evidence>
<evidence type="ECO:0000259" key="2">
    <source>
        <dbReference type="Pfam" id="PF21712"/>
    </source>
</evidence>
<reference evidence="3" key="1">
    <citation type="journal article" date="2007" name="Science">
        <title>Draft genome of the filarial nematode parasite Brugia malayi.</title>
        <authorList>
            <person name="Ghedin E."/>
            <person name="Wang S."/>
            <person name="Spiro D."/>
            <person name="Caler E."/>
            <person name="Zhao Q."/>
            <person name="Crabtree J."/>
            <person name="Allen J.E."/>
            <person name="Delcher A.L."/>
            <person name="Guiliano D.B."/>
            <person name="Miranda-Saavedra D."/>
            <person name="Angiuoli S.V."/>
            <person name="Creasy T."/>
            <person name="Amedeo P."/>
            <person name="Haas B."/>
            <person name="El-Sayed N.M."/>
            <person name="Wortman J.R."/>
            <person name="Feldblyum T."/>
            <person name="Tallon L."/>
            <person name="Schatz M."/>
            <person name="Shumway M."/>
            <person name="Koo H."/>
            <person name="Salzberg S.L."/>
            <person name="Schobel S."/>
            <person name="Pertea M."/>
            <person name="Pop M."/>
            <person name="White O."/>
            <person name="Barton G.J."/>
            <person name="Carlow C.K."/>
            <person name="Crawford M.J."/>
            <person name="Daub J."/>
            <person name="Dimmic M.W."/>
            <person name="Estes C.F."/>
            <person name="Foster J.M."/>
            <person name="Ganatra M."/>
            <person name="Gregory W.F."/>
            <person name="Johnson N.M."/>
            <person name="Jin J."/>
            <person name="Komuniecki R."/>
            <person name="Korf I."/>
            <person name="Kumar S."/>
            <person name="Laney S."/>
            <person name="Li B.W."/>
            <person name="Li W."/>
            <person name="Lindblom T.H."/>
            <person name="Lustigman S."/>
            <person name="Ma D."/>
            <person name="Maina C.V."/>
            <person name="Martin D.M."/>
            <person name="McCarter J.P."/>
            <person name="McReynolds L."/>
            <person name="Mitreva M."/>
            <person name="Nutman T.B."/>
            <person name="Parkinson J."/>
            <person name="Peregrin-Alvarez J.M."/>
            <person name="Poole C."/>
            <person name="Ren Q."/>
            <person name="Saunders L."/>
            <person name="Sluder A.E."/>
            <person name="Smith K."/>
            <person name="Stanke M."/>
            <person name="Unnasch T.R."/>
            <person name="Ware J."/>
            <person name="Wei A.D."/>
            <person name="Weil G."/>
            <person name="Williams D.J."/>
            <person name="Zhang Y."/>
            <person name="Williams S.A."/>
            <person name="Fraser-Liggett C."/>
            <person name="Slatko B."/>
            <person name="Blaxter M.L."/>
            <person name="Scott A.L."/>
        </authorList>
    </citation>
    <scope>NUCLEOTIDE SEQUENCE</scope>
    <source>
        <strain evidence="3">FR3</strain>
    </source>
</reference>
<protein>
    <submittedName>
        <fullName evidence="3">Bm4824</fullName>
    </submittedName>
</protein>
<dbReference type="SUPFAM" id="SSF54236">
    <property type="entry name" value="Ubiquitin-like"/>
    <property type="match status" value="1"/>
</dbReference>
<proteinExistence type="predicted"/>
<evidence type="ECO:0000313" key="4">
    <source>
        <dbReference type="WormBase" id="Bm4824"/>
    </source>
</evidence>
<dbReference type="InterPro" id="IPR048945">
    <property type="entry name" value="RASSF8/10_RA"/>
</dbReference>
<reference evidence="3" key="2">
    <citation type="submission" date="2012-12" db="EMBL/GenBank/DDBJ databases">
        <authorList>
            <person name="Gao Y.W."/>
            <person name="Fan S.T."/>
            <person name="Sun H.T."/>
            <person name="Wang Z."/>
            <person name="Gao X.L."/>
            <person name="Li Y.G."/>
            <person name="Wang T.C."/>
            <person name="Zhang K."/>
            <person name="Xu W.W."/>
            <person name="Yu Z.J."/>
            <person name="Xia X.Z."/>
        </authorList>
    </citation>
    <scope>NUCLEOTIDE SEQUENCE</scope>
    <source>
        <strain evidence="3">FR3</strain>
    </source>
</reference>
<gene>
    <name evidence="3 4" type="ORF">Bm4824</name>
    <name evidence="3" type="ORF">BM_Bm4824</name>
</gene>
<accession>A0A0H5S7A6</accession>
<dbReference type="OMA" id="NETTCAQ"/>
<keyword evidence="1" id="KW-0175">Coiled coil</keyword>
<feature type="domain" description="Ras association" evidence="2">
    <location>
        <begin position="78"/>
        <end position="140"/>
    </location>
</feature>
<organism evidence="3">
    <name type="scientific">Brugia malayi</name>
    <name type="common">Filarial nematode worm</name>
    <dbReference type="NCBI Taxonomy" id="6279"/>
    <lineage>
        <taxon>Eukaryota</taxon>
        <taxon>Metazoa</taxon>
        <taxon>Ecdysozoa</taxon>
        <taxon>Nematoda</taxon>
        <taxon>Chromadorea</taxon>
        <taxon>Rhabditida</taxon>
        <taxon>Spirurina</taxon>
        <taxon>Spiruromorpha</taxon>
        <taxon>Filarioidea</taxon>
        <taxon>Onchocercidae</taxon>
        <taxon>Brugia</taxon>
    </lineage>
</organism>
<name>A0A0H5S7A6_BRUMA</name>
<feature type="coiled-coil region" evidence="1">
    <location>
        <begin position="358"/>
        <end position="420"/>
    </location>
</feature>
<dbReference type="PANTHER" id="PTHR15286:SF6">
    <property type="entry name" value="GH01133P"/>
    <property type="match status" value="1"/>
</dbReference>
<dbReference type="CDD" id="cd16123">
    <property type="entry name" value="RA_RASSF7_like"/>
    <property type="match status" value="1"/>
</dbReference>
<evidence type="ECO:0000256" key="1">
    <source>
        <dbReference type="SAM" id="Coils"/>
    </source>
</evidence>
<dbReference type="EMBL" id="LN856968">
    <property type="protein sequence ID" value="CRZ24608.1"/>
    <property type="molecule type" value="Genomic_DNA"/>
</dbReference>
<dbReference type="InterPro" id="IPR033593">
    <property type="entry name" value="N-RASSF"/>
</dbReference>
<dbReference type="InterPro" id="IPR029071">
    <property type="entry name" value="Ubiquitin-like_domsf"/>
</dbReference>